<keyword evidence="8" id="KW-1185">Reference proteome</keyword>
<evidence type="ECO:0000256" key="1">
    <source>
        <dbReference type="ARBA" id="ARBA00022714"/>
    </source>
</evidence>
<dbReference type="InterPro" id="IPR036922">
    <property type="entry name" value="Rieske_2Fe-2S_sf"/>
</dbReference>
<dbReference type="AlphaFoldDB" id="A0A8U0IJL2"/>
<feature type="domain" description="Rieske" evidence="6">
    <location>
        <begin position="182"/>
        <end position="284"/>
    </location>
</feature>
<keyword evidence="1" id="KW-0001">2Fe-2S</keyword>
<reference evidence="7" key="1">
    <citation type="submission" date="2022-04" db="EMBL/GenBank/DDBJ databases">
        <title>Diverse halophilic archaea isolated from saline environments.</title>
        <authorList>
            <person name="Cui H.-L."/>
        </authorList>
    </citation>
    <scope>NUCLEOTIDE SEQUENCE</scope>
    <source>
        <strain evidence="7">XZYJT40</strain>
    </source>
</reference>
<dbReference type="KEGG" id="haxz:M0R88_18315"/>
<evidence type="ECO:0000256" key="4">
    <source>
        <dbReference type="ARBA" id="ARBA00023014"/>
    </source>
</evidence>
<evidence type="ECO:0000256" key="3">
    <source>
        <dbReference type="ARBA" id="ARBA00023004"/>
    </source>
</evidence>
<gene>
    <name evidence="7" type="ORF">M0R88_18315</name>
</gene>
<dbReference type="PROSITE" id="PS51318">
    <property type="entry name" value="TAT"/>
    <property type="match status" value="1"/>
</dbReference>
<dbReference type="EMBL" id="CP096658">
    <property type="protein sequence ID" value="UPW00444.1"/>
    <property type="molecule type" value="Genomic_DNA"/>
</dbReference>
<sequence length="284" mass="31119">MAEADDKYPAESGRRRFIKGVVGSASLAGLGTVAAAGIDTTTSPTGAGGGITQYYGPENIAGPAPRAMPQIPIEVDDEGFVKGIWPEPETVTEQGREVTVARMELGGITYTSEWFQYCGVQTYPGVDPDADQDNFFRYASSPPYEWQQEEVEPGERVKVEHFEDYATWGNGIGRDGLGKPALVTWRSQDVPPSGTLPVQIIRSTRFEELTDQGSDWISASTDQGFYANLNKCTHFCCVPGYKALGSSARFNAENEIYCQCHQSVYDPYNIVEVSFVALPRPEED</sequence>
<keyword evidence="4" id="KW-0411">Iron-sulfur</keyword>
<dbReference type="GO" id="GO:0046872">
    <property type="term" value="F:metal ion binding"/>
    <property type="evidence" value="ECO:0007669"/>
    <property type="project" value="UniProtKB-KW"/>
</dbReference>
<dbReference type="InterPro" id="IPR014349">
    <property type="entry name" value="Rieske_Fe-S_prot"/>
</dbReference>
<proteinExistence type="predicted"/>
<keyword evidence="5" id="KW-1015">Disulfide bond</keyword>
<evidence type="ECO:0000256" key="5">
    <source>
        <dbReference type="ARBA" id="ARBA00023157"/>
    </source>
</evidence>
<evidence type="ECO:0000256" key="2">
    <source>
        <dbReference type="ARBA" id="ARBA00022723"/>
    </source>
</evidence>
<dbReference type="RefSeq" id="WP_248654855.1">
    <property type="nucleotide sequence ID" value="NZ_CP096658.1"/>
</dbReference>
<dbReference type="SUPFAM" id="SSF50022">
    <property type="entry name" value="ISP domain"/>
    <property type="match status" value="1"/>
</dbReference>
<dbReference type="Gene3D" id="2.102.10.10">
    <property type="entry name" value="Rieske [2Fe-2S] iron-sulphur domain"/>
    <property type="match status" value="1"/>
</dbReference>
<dbReference type="PROSITE" id="PS51296">
    <property type="entry name" value="RIESKE"/>
    <property type="match status" value="1"/>
</dbReference>
<dbReference type="PANTHER" id="PTHR10134">
    <property type="entry name" value="CYTOCHROME B-C1 COMPLEX SUBUNIT RIESKE, MITOCHONDRIAL"/>
    <property type="match status" value="1"/>
</dbReference>
<dbReference type="InterPro" id="IPR017941">
    <property type="entry name" value="Rieske_2Fe-2S"/>
</dbReference>
<keyword evidence="2" id="KW-0479">Metal-binding</keyword>
<dbReference type="InterPro" id="IPR006311">
    <property type="entry name" value="TAT_signal"/>
</dbReference>
<dbReference type="Proteomes" id="UP000830434">
    <property type="component" value="Chromosome"/>
</dbReference>
<evidence type="ECO:0000313" key="8">
    <source>
        <dbReference type="Proteomes" id="UP000830434"/>
    </source>
</evidence>
<evidence type="ECO:0000313" key="7">
    <source>
        <dbReference type="EMBL" id="UPW00444.1"/>
    </source>
</evidence>
<protein>
    <submittedName>
        <fullName evidence="7">Rieske 2Fe-2S domain-containing protein</fullName>
    </submittedName>
</protein>
<dbReference type="GO" id="GO:0051537">
    <property type="term" value="F:2 iron, 2 sulfur cluster binding"/>
    <property type="evidence" value="ECO:0007669"/>
    <property type="project" value="UniProtKB-KW"/>
</dbReference>
<organism evidence="7 8">
    <name type="scientific">Halorussus gelatinilyticus</name>
    <dbReference type="NCBI Taxonomy" id="2937524"/>
    <lineage>
        <taxon>Archaea</taxon>
        <taxon>Methanobacteriati</taxon>
        <taxon>Methanobacteriota</taxon>
        <taxon>Stenosarchaea group</taxon>
        <taxon>Halobacteria</taxon>
        <taxon>Halobacteriales</taxon>
        <taxon>Haladaptataceae</taxon>
        <taxon>Halorussus</taxon>
    </lineage>
</organism>
<accession>A0A8U0IJL2</accession>
<evidence type="ECO:0000259" key="6">
    <source>
        <dbReference type="PROSITE" id="PS51296"/>
    </source>
</evidence>
<name>A0A8U0IJL2_9EURY</name>
<keyword evidence="3" id="KW-0408">Iron</keyword>
<dbReference type="GeneID" id="72191852"/>